<comment type="similarity">
    <text evidence="1">Belongs to the F420H(2)-dependent quinone reductase family.</text>
</comment>
<protein>
    <submittedName>
        <fullName evidence="3">AclJ</fullName>
    </submittedName>
</protein>
<reference evidence="3" key="1">
    <citation type="submission" date="2020-02" db="EMBL/GenBank/DDBJ databases">
        <authorList>
            <person name="Meier V. D."/>
        </authorList>
    </citation>
    <scope>NUCLEOTIDE SEQUENCE</scope>
    <source>
        <strain evidence="3">AVDCRST_MAG18</strain>
    </source>
</reference>
<dbReference type="Gene3D" id="2.30.110.10">
    <property type="entry name" value="Electron Transport, Fmn-binding Protein, Chain A"/>
    <property type="match status" value="1"/>
</dbReference>
<dbReference type="NCBIfam" id="TIGR00026">
    <property type="entry name" value="hi_GC_TIGR00026"/>
    <property type="match status" value="1"/>
</dbReference>
<gene>
    <name evidence="3" type="ORF">AVDCRST_MAG18-1108</name>
</gene>
<dbReference type="InterPro" id="IPR004378">
    <property type="entry name" value="F420H2_quin_Rdtase"/>
</dbReference>
<dbReference type="GO" id="GO:0070967">
    <property type="term" value="F:coenzyme F420 binding"/>
    <property type="evidence" value="ECO:0007669"/>
    <property type="project" value="TreeGrafter"/>
</dbReference>
<dbReference type="GO" id="GO:0016491">
    <property type="term" value="F:oxidoreductase activity"/>
    <property type="evidence" value="ECO:0007669"/>
    <property type="project" value="InterPro"/>
</dbReference>
<dbReference type="PANTHER" id="PTHR39428:SF1">
    <property type="entry name" value="F420H(2)-DEPENDENT QUINONE REDUCTASE RV1261C"/>
    <property type="match status" value="1"/>
</dbReference>
<dbReference type="GO" id="GO:0005886">
    <property type="term" value="C:plasma membrane"/>
    <property type="evidence" value="ECO:0007669"/>
    <property type="project" value="TreeGrafter"/>
</dbReference>
<dbReference type="AlphaFoldDB" id="A0A6J4UY34"/>
<dbReference type="EMBL" id="CADCWN010000082">
    <property type="protein sequence ID" value="CAA9561374.1"/>
    <property type="molecule type" value="Genomic_DNA"/>
</dbReference>
<dbReference type="PANTHER" id="PTHR39428">
    <property type="entry name" value="F420H(2)-DEPENDENT QUINONE REDUCTASE RV1261C"/>
    <property type="match status" value="1"/>
</dbReference>
<evidence type="ECO:0000256" key="2">
    <source>
        <dbReference type="ARBA" id="ARBA00049106"/>
    </source>
</evidence>
<accession>A0A6J4UY34</accession>
<name>A0A6J4UY34_9BACT</name>
<organism evidence="3">
    <name type="scientific">uncultured Thermomicrobiales bacterium</name>
    <dbReference type="NCBI Taxonomy" id="1645740"/>
    <lineage>
        <taxon>Bacteria</taxon>
        <taxon>Pseudomonadati</taxon>
        <taxon>Thermomicrobiota</taxon>
        <taxon>Thermomicrobia</taxon>
        <taxon>Thermomicrobiales</taxon>
        <taxon>environmental samples</taxon>
    </lineage>
</organism>
<dbReference type="InterPro" id="IPR012349">
    <property type="entry name" value="Split_barrel_FMN-bd"/>
</dbReference>
<comment type="catalytic activity">
    <reaction evidence="2">
        <text>oxidized coenzyme F420-(gamma-L-Glu)(n) + a quinol + H(+) = reduced coenzyme F420-(gamma-L-Glu)(n) + a quinone</text>
        <dbReference type="Rhea" id="RHEA:39663"/>
        <dbReference type="Rhea" id="RHEA-COMP:12939"/>
        <dbReference type="Rhea" id="RHEA-COMP:14378"/>
        <dbReference type="ChEBI" id="CHEBI:15378"/>
        <dbReference type="ChEBI" id="CHEBI:24646"/>
        <dbReference type="ChEBI" id="CHEBI:132124"/>
        <dbReference type="ChEBI" id="CHEBI:133980"/>
        <dbReference type="ChEBI" id="CHEBI:139511"/>
    </reaction>
</comment>
<evidence type="ECO:0000256" key="1">
    <source>
        <dbReference type="ARBA" id="ARBA00008710"/>
    </source>
</evidence>
<evidence type="ECO:0000313" key="3">
    <source>
        <dbReference type="EMBL" id="CAA9561374.1"/>
    </source>
</evidence>
<dbReference type="Pfam" id="PF04075">
    <property type="entry name" value="F420H2_quin_red"/>
    <property type="match status" value="1"/>
</dbReference>
<sequence length="143" mass="15456">MSVSGTTSEKSFNEQVIDEFRANGGRVGGPFEGAPMILLTTTGAKSGQPRISPLVYSKDGDKLVIIASKGGADTNPDWYHNLVANPEVTLEVGTEKFQARASVPGEPERTRLYDQQAAMMPGFKAYAEKTSRRIPVVVLERLG</sequence>
<dbReference type="SUPFAM" id="SSF50475">
    <property type="entry name" value="FMN-binding split barrel"/>
    <property type="match status" value="1"/>
</dbReference>
<proteinExistence type="inferred from homology"/>